<dbReference type="RefSeq" id="WP_316017245.1">
    <property type="nucleotide sequence ID" value="NZ_JAWDID010000005.1"/>
</dbReference>
<dbReference type="EMBL" id="JAWDID010000005">
    <property type="protein sequence ID" value="MDU0339336.1"/>
    <property type="molecule type" value="Genomic_DNA"/>
</dbReference>
<dbReference type="InterPro" id="IPR009097">
    <property type="entry name" value="Cyclic_Pdiesterase"/>
</dbReference>
<keyword evidence="3" id="KW-1185">Reference proteome</keyword>
<dbReference type="Gene3D" id="3.90.1140.10">
    <property type="entry name" value="Cyclic phosphodiesterase"/>
    <property type="match status" value="1"/>
</dbReference>
<gene>
    <name evidence="2" type="ORF">RKE40_05570</name>
</gene>
<dbReference type="Proteomes" id="UP001254257">
    <property type="component" value="Unassembled WGS sequence"/>
</dbReference>
<dbReference type="PANTHER" id="PTHR35561">
    <property type="entry name" value="RNA 2',3'-CYCLIC PHOSPHODIESTERASE"/>
    <property type="match status" value="1"/>
</dbReference>
<dbReference type="GO" id="GO:0016874">
    <property type="term" value="F:ligase activity"/>
    <property type="evidence" value="ECO:0007669"/>
    <property type="project" value="UniProtKB-KW"/>
</dbReference>
<dbReference type="InterPro" id="IPR004175">
    <property type="entry name" value="RNA_CPDase"/>
</dbReference>
<evidence type="ECO:0000313" key="2">
    <source>
        <dbReference type="EMBL" id="MDU0339336.1"/>
    </source>
</evidence>
<name>A0ABU3S3M3_9HYPH</name>
<reference evidence="2 3" key="1">
    <citation type="submission" date="2023-09" db="EMBL/GenBank/DDBJ databases">
        <title>Whole genome shotgun sequencing (WGS) of Bosea sp. ZW T0_25, isolated from stored onions (Allium cepa).</title>
        <authorList>
            <person name="Stoll D.A."/>
            <person name="Huch M."/>
        </authorList>
    </citation>
    <scope>NUCLEOTIDE SEQUENCE [LARGE SCALE GENOMIC DNA]</scope>
    <source>
        <strain evidence="2 3">ZW T0_25</strain>
    </source>
</reference>
<protein>
    <submittedName>
        <fullName evidence="2">2'-5' RNA ligase family protein</fullName>
    </submittedName>
</protein>
<keyword evidence="1" id="KW-0378">Hydrolase</keyword>
<sequence length="191" mass="21134">MFMVEPGGYSRHQPINNYFFAIVPTAEAGREIDRIADGFRRLHDLRGSIIGTGRYHISLCGVGGPGPAPDEVLSKLQAIGDQVRCQPFDVGFDHAVSFSQGARKRPLVLANSEGLPALGWLQAGLRRAMAACELQAKSQFNPHLTMLYDEQIVLETGIRPLRWTVHDFVLIQSVNGEKRHRHLARWPLGGG</sequence>
<accession>A0ABU3S3M3</accession>
<organism evidence="2 3">
    <name type="scientific">Bosea rubneri</name>
    <dbReference type="NCBI Taxonomy" id="3075434"/>
    <lineage>
        <taxon>Bacteria</taxon>
        <taxon>Pseudomonadati</taxon>
        <taxon>Pseudomonadota</taxon>
        <taxon>Alphaproteobacteria</taxon>
        <taxon>Hyphomicrobiales</taxon>
        <taxon>Boseaceae</taxon>
        <taxon>Bosea</taxon>
    </lineage>
</organism>
<dbReference type="Pfam" id="PF13563">
    <property type="entry name" value="2_5_RNA_ligase2"/>
    <property type="match status" value="1"/>
</dbReference>
<evidence type="ECO:0000313" key="3">
    <source>
        <dbReference type="Proteomes" id="UP001254257"/>
    </source>
</evidence>
<dbReference type="PANTHER" id="PTHR35561:SF1">
    <property type="entry name" value="RNA 2',3'-CYCLIC PHOSPHODIESTERASE"/>
    <property type="match status" value="1"/>
</dbReference>
<evidence type="ECO:0000256" key="1">
    <source>
        <dbReference type="ARBA" id="ARBA00022801"/>
    </source>
</evidence>
<proteinExistence type="predicted"/>
<comment type="caution">
    <text evidence="2">The sequence shown here is derived from an EMBL/GenBank/DDBJ whole genome shotgun (WGS) entry which is preliminary data.</text>
</comment>
<dbReference type="SUPFAM" id="SSF55144">
    <property type="entry name" value="LigT-like"/>
    <property type="match status" value="1"/>
</dbReference>
<keyword evidence="2" id="KW-0436">Ligase</keyword>